<dbReference type="InterPro" id="IPR058407">
    <property type="entry name" value="DUF8094"/>
</dbReference>
<accession>A0ABW3CT03</accession>
<evidence type="ECO:0000313" key="2">
    <source>
        <dbReference type="EMBL" id="MFD0856606.1"/>
    </source>
</evidence>
<sequence>MVLAAACSHADEGARATAQPRPAISLDQARQVLTRFQDINNRANAARDARLISTIEAGAGLRESLSAYKVTEALKAPKSKAFTYDSPAFYVPKVVGFPKWFAVHGTVGKGKRRGHGTLVFEQRTAGAAWLRTAGPDLLKGHLRPLPVALGPDGYATAVP</sequence>
<keyword evidence="3" id="KW-1185">Reference proteome</keyword>
<comment type="caution">
    <text evidence="2">The sequence shown here is derived from an EMBL/GenBank/DDBJ whole genome shotgun (WGS) entry which is preliminary data.</text>
</comment>
<evidence type="ECO:0000259" key="1">
    <source>
        <dbReference type="Pfam" id="PF26366"/>
    </source>
</evidence>
<organism evidence="2 3">
    <name type="scientific">Actinomadura adrarensis</name>
    <dbReference type="NCBI Taxonomy" id="1819600"/>
    <lineage>
        <taxon>Bacteria</taxon>
        <taxon>Bacillati</taxon>
        <taxon>Actinomycetota</taxon>
        <taxon>Actinomycetes</taxon>
        <taxon>Streptosporangiales</taxon>
        <taxon>Thermomonosporaceae</taxon>
        <taxon>Actinomadura</taxon>
    </lineage>
</organism>
<feature type="non-terminal residue" evidence="2">
    <location>
        <position position="159"/>
    </location>
</feature>
<dbReference type="Pfam" id="PF26366">
    <property type="entry name" value="DUF8094"/>
    <property type="match status" value="1"/>
</dbReference>
<proteinExistence type="predicted"/>
<dbReference type="EMBL" id="JBHTIR010004186">
    <property type="protein sequence ID" value="MFD0856606.1"/>
    <property type="molecule type" value="Genomic_DNA"/>
</dbReference>
<feature type="domain" description="DUF8094" evidence="1">
    <location>
        <begin position="20"/>
        <end position="159"/>
    </location>
</feature>
<evidence type="ECO:0000313" key="3">
    <source>
        <dbReference type="Proteomes" id="UP001597083"/>
    </source>
</evidence>
<name>A0ABW3CT03_9ACTN</name>
<reference evidence="3" key="1">
    <citation type="journal article" date="2019" name="Int. J. Syst. Evol. Microbiol.">
        <title>The Global Catalogue of Microorganisms (GCM) 10K type strain sequencing project: providing services to taxonomists for standard genome sequencing and annotation.</title>
        <authorList>
            <consortium name="The Broad Institute Genomics Platform"/>
            <consortium name="The Broad Institute Genome Sequencing Center for Infectious Disease"/>
            <person name="Wu L."/>
            <person name="Ma J."/>
        </authorList>
    </citation>
    <scope>NUCLEOTIDE SEQUENCE [LARGE SCALE GENOMIC DNA]</scope>
    <source>
        <strain evidence="3">JCM 31696</strain>
    </source>
</reference>
<gene>
    <name evidence="2" type="ORF">ACFQ07_30520</name>
</gene>
<dbReference type="Proteomes" id="UP001597083">
    <property type="component" value="Unassembled WGS sequence"/>
</dbReference>
<protein>
    <recommendedName>
        <fullName evidence="1">DUF8094 domain-containing protein</fullName>
    </recommendedName>
</protein>